<reference evidence="1 2" key="1">
    <citation type="submission" date="2024-06" db="EMBL/GenBank/DDBJ databases">
        <authorList>
            <person name="Kraege A."/>
            <person name="Thomma B."/>
        </authorList>
    </citation>
    <scope>NUCLEOTIDE SEQUENCE [LARGE SCALE GENOMIC DNA]</scope>
</reference>
<dbReference type="Proteomes" id="UP001497392">
    <property type="component" value="Unassembled WGS sequence"/>
</dbReference>
<evidence type="ECO:0000313" key="2">
    <source>
        <dbReference type="Proteomes" id="UP001497392"/>
    </source>
</evidence>
<evidence type="ECO:0000313" key="1">
    <source>
        <dbReference type="EMBL" id="CAL5226578.1"/>
    </source>
</evidence>
<sequence length="81" mass="9396">MSLTRVEFYPEAECRRSRLFLGLVRSRREAREMCLEAAGWVKVYDEPSVRRLPIKGLGDVPIMTSMFGKEVHGVTAYYKRV</sequence>
<comment type="caution">
    <text evidence="1">The sequence shown here is derived from an EMBL/GenBank/DDBJ whole genome shotgun (WGS) entry which is preliminary data.</text>
</comment>
<protein>
    <submittedName>
        <fullName evidence="1">G9427 protein</fullName>
    </submittedName>
</protein>
<keyword evidence="2" id="KW-1185">Reference proteome</keyword>
<proteinExistence type="predicted"/>
<name>A0ABP1G7G3_9CHLO</name>
<gene>
    <name evidence="1" type="primary">g9427</name>
    <name evidence="1" type="ORF">VP750_LOCUS8484</name>
</gene>
<organism evidence="1 2">
    <name type="scientific">Coccomyxa viridis</name>
    <dbReference type="NCBI Taxonomy" id="1274662"/>
    <lineage>
        <taxon>Eukaryota</taxon>
        <taxon>Viridiplantae</taxon>
        <taxon>Chlorophyta</taxon>
        <taxon>core chlorophytes</taxon>
        <taxon>Trebouxiophyceae</taxon>
        <taxon>Trebouxiophyceae incertae sedis</taxon>
        <taxon>Coccomyxaceae</taxon>
        <taxon>Coccomyxa</taxon>
    </lineage>
</organism>
<dbReference type="EMBL" id="CAXHTA020000016">
    <property type="protein sequence ID" value="CAL5226578.1"/>
    <property type="molecule type" value="Genomic_DNA"/>
</dbReference>
<accession>A0ABP1G7G3</accession>